<proteinExistence type="predicted"/>
<reference evidence="1 2" key="1">
    <citation type="submission" date="2018-06" db="EMBL/GenBank/DDBJ databases">
        <title>Extensive metabolic versatility and redundancy in microbially diverse, dynamic hydrothermal sediments.</title>
        <authorList>
            <person name="Dombrowski N."/>
            <person name="Teske A."/>
            <person name="Baker B.J."/>
        </authorList>
    </citation>
    <scope>NUCLEOTIDE SEQUENCE [LARGE SCALE GENOMIC DNA]</scope>
    <source>
        <strain evidence="1">B35_G9</strain>
    </source>
</reference>
<dbReference type="Pfam" id="PF06245">
    <property type="entry name" value="DUF1015"/>
    <property type="match status" value="1"/>
</dbReference>
<name>A0A660SB37_UNCT6</name>
<dbReference type="PIRSF" id="PIRSF033563">
    <property type="entry name" value="UCP033563"/>
    <property type="match status" value="1"/>
</dbReference>
<dbReference type="InterPro" id="IPR008323">
    <property type="entry name" value="UCP033563"/>
</dbReference>
<dbReference type="EMBL" id="QNBC01000009">
    <property type="protein sequence ID" value="RKX67822.1"/>
    <property type="molecule type" value="Genomic_DNA"/>
</dbReference>
<organism evidence="1 2">
    <name type="scientific">candidate division TA06 bacterium</name>
    <dbReference type="NCBI Taxonomy" id="2250710"/>
    <lineage>
        <taxon>Bacteria</taxon>
        <taxon>Bacteria division TA06</taxon>
    </lineage>
</organism>
<dbReference type="PANTHER" id="PTHR36454">
    <property type="entry name" value="LMO2823 PROTEIN"/>
    <property type="match status" value="1"/>
</dbReference>
<comment type="caution">
    <text evidence="1">The sequence shown here is derived from an EMBL/GenBank/DDBJ whole genome shotgun (WGS) entry which is preliminary data.</text>
</comment>
<gene>
    <name evidence="1" type="ORF">DRP44_01280</name>
</gene>
<sequence>MANIKPFKGLRPVKKYASKIASPPYDVINSKEARKYVKNNPISFLHVVKPEIDLPENTDLYSDTVYQKGKENLNMLIEKGYLKRDENPSFYIYRQKMGNHVQTGIVAAASCEEYKKNIIKKHELTREDKEIDRAKHIETLNANTGPVFLTYRAKKQIDDIIEKLTDRKPEYDFTSEDGIQHTLFVISDPDEVSLIIDNFKEISTLYIADGHHRSAAAVRVMEKMKKADKKYSPEKEYNYFLSVIFPHNQMYVMDYNRVVKDLNGNSEAEFLEKLSKIFQISEFSENRPYKPERKGEFGMYLDDKWYRLIIKNEYITDDPVESLDVSILQNNVLSPILGIENPRKDKRIDFIGGIRGLGELERLVNSKEYKVAFALYPTSLDDLLSVADAGKIMPPKSTWFEPKLRSGLVIHELS</sequence>
<dbReference type="PANTHER" id="PTHR36454:SF1">
    <property type="entry name" value="DUF1015 DOMAIN-CONTAINING PROTEIN"/>
    <property type="match status" value="1"/>
</dbReference>
<accession>A0A660SB37</accession>
<evidence type="ECO:0000313" key="1">
    <source>
        <dbReference type="EMBL" id="RKX67822.1"/>
    </source>
</evidence>
<dbReference type="AlphaFoldDB" id="A0A660SB37"/>
<protein>
    <submittedName>
        <fullName evidence="1">DUF1015 domain-containing protein</fullName>
    </submittedName>
</protein>
<dbReference type="Proteomes" id="UP000282321">
    <property type="component" value="Unassembled WGS sequence"/>
</dbReference>
<evidence type="ECO:0000313" key="2">
    <source>
        <dbReference type="Proteomes" id="UP000282321"/>
    </source>
</evidence>